<protein>
    <submittedName>
        <fullName evidence="3">Uncharacterized protein</fullName>
    </submittedName>
</protein>
<gene>
    <name evidence="3" type="ORF">FXF65_26840</name>
</gene>
<keyword evidence="2" id="KW-0472">Membrane</keyword>
<feature type="transmembrane region" description="Helical" evidence="2">
    <location>
        <begin position="80"/>
        <end position="103"/>
    </location>
</feature>
<dbReference type="RefSeq" id="WP_148352794.1">
    <property type="nucleotide sequence ID" value="NZ_JBHSBF010000011.1"/>
</dbReference>
<comment type="caution">
    <text evidence="3">The sequence shown here is derived from an EMBL/GenBank/DDBJ whole genome shotgun (WGS) entry which is preliminary data.</text>
</comment>
<reference evidence="3 4" key="1">
    <citation type="submission" date="2019-08" db="EMBL/GenBank/DDBJ databases">
        <title>Actinomadura sp. nov. CYP1-5 isolated from mountain soil.</title>
        <authorList>
            <person name="Songsumanus A."/>
            <person name="Kuncharoen N."/>
            <person name="Kudo T."/>
            <person name="Yuki M."/>
            <person name="Igarashi Y."/>
            <person name="Tanasupawat S."/>
        </authorList>
    </citation>
    <scope>NUCLEOTIDE SEQUENCE [LARGE SCALE GENOMIC DNA]</scope>
    <source>
        <strain evidence="3 4">GKU157</strain>
    </source>
</reference>
<evidence type="ECO:0000256" key="1">
    <source>
        <dbReference type="SAM" id="MobiDB-lite"/>
    </source>
</evidence>
<keyword evidence="2" id="KW-0812">Transmembrane</keyword>
<dbReference type="AlphaFoldDB" id="A0A5D0U276"/>
<evidence type="ECO:0000256" key="2">
    <source>
        <dbReference type="SAM" id="Phobius"/>
    </source>
</evidence>
<evidence type="ECO:0000313" key="3">
    <source>
        <dbReference type="EMBL" id="TYC11702.1"/>
    </source>
</evidence>
<dbReference type="OrthoDB" id="3479286at2"/>
<feature type="transmembrane region" description="Helical" evidence="2">
    <location>
        <begin position="151"/>
        <end position="176"/>
    </location>
</feature>
<proteinExistence type="predicted"/>
<dbReference type="Proteomes" id="UP000322634">
    <property type="component" value="Unassembled WGS sequence"/>
</dbReference>
<organism evidence="3 4">
    <name type="scientific">Actinomadura syzygii</name>
    <dbReference type="NCBI Taxonomy" id="1427538"/>
    <lineage>
        <taxon>Bacteria</taxon>
        <taxon>Bacillati</taxon>
        <taxon>Actinomycetota</taxon>
        <taxon>Actinomycetes</taxon>
        <taxon>Streptosporangiales</taxon>
        <taxon>Thermomonosporaceae</taxon>
        <taxon>Actinomadura</taxon>
    </lineage>
</organism>
<evidence type="ECO:0000313" key="4">
    <source>
        <dbReference type="Proteomes" id="UP000322634"/>
    </source>
</evidence>
<keyword evidence="2" id="KW-1133">Transmembrane helix</keyword>
<feature type="transmembrane region" description="Helical" evidence="2">
    <location>
        <begin position="182"/>
        <end position="200"/>
    </location>
</feature>
<dbReference type="EMBL" id="VSFF01000010">
    <property type="protein sequence ID" value="TYC11702.1"/>
    <property type="molecule type" value="Genomic_DNA"/>
</dbReference>
<name>A0A5D0U276_9ACTN</name>
<sequence length="252" mass="25536">MTLGPEPAADPDATPIVGTPAGAVPPVPGAPVPGAPMPGAPMPGAPMPGAPLPGVPGPGAPGPGGPAGARTRSGRTWHRFHYAVGVFLIAYGVTGLATGVLLWTDRRDEIEGYFASVGSGTATGVLVLVKAVEAALVLAAVAGVALRRDMLFVPALAGWMAGFAMFGVLDVFTARWGGLAEHLVYLAGFVLLLFLSYGLSAKAQLAGAAREAPDDPSAGSRGLTRTQEFALQAINRIPTGLTAPRPRPGRHD</sequence>
<keyword evidence="4" id="KW-1185">Reference proteome</keyword>
<accession>A0A5D0U276</accession>
<feature type="region of interest" description="Disordered" evidence="1">
    <location>
        <begin position="1"/>
        <end position="72"/>
    </location>
</feature>
<feature type="transmembrane region" description="Helical" evidence="2">
    <location>
        <begin position="123"/>
        <end position="144"/>
    </location>
</feature>
<feature type="compositionally biased region" description="Pro residues" evidence="1">
    <location>
        <begin position="23"/>
        <end position="64"/>
    </location>
</feature>